<evidence type="ECO:0000256" key="1">
    <source>
        <dbReference type="SAM" id="MobiDB-lite"/>
    </source>
</evidence>
<evidence type="ECO:0000313" key="3">
    <source>
        <dbReference type="EMBL" id="OAA58368.1"/>
    </source>
</evidence>
<dbReference type="STRING" id="1081102.A0A167R8K9"/>
<dbReference type="PANTHER" id="PTHR38117:SF2">
    <property type="entry name" value="NACHT AND WD40 DOMAIN PROTEIN"/>
    <property type="match status" value="1"/>
</dbReference>
<gene>
    <name evidence="3" type="ORF">SPI_06441</name>
</gene>
<organism evidence="3 4">
    <name type="scientific">Niveomyces insectorum RCEF 264</name>
    <dbReference type="NCBI Taxonomy" id="1081102"/>
    <lineage>
        <taxon>Eukaryota</taxon>
        <taxon>Fungi</taxon>
        <taxon>Dikarya</taxon>
        <taxon>Ascomycota</taxon>
        <taxon>Pezizomycotina</taxon>
        <taxon>Sordariomycetes</taxon>
        <taxon>Hypocreomycetidae</taxon>
        <taxon>Hypocreales</taxon>
        <taxon>Cordycipitaceae</taxon>
        <taxon>Niveomyces</taxon>
    </lineage>
</organism>
<protein>
    <recommendedName>
        <fullName evidence="2">DUF7053 domain-containing protein</fullName>
    </recommendedName>
</protein>
<accession>A0A167R8K9</accession>
<dbReference type="InterPro" id="IPR055481">
    <property type="entry name" value="DUF7053"/>
</dbReference>
<dbReference type="Proteomes" id="UP000076874">
    <property type="component" value="Unassembled WGS sequence"/>
</dbReference>
<evidence type="ECO:0000313" key="4">
    <source>
        <dbReference type="Proteomes" id="UP000076874"/>
    </source>
</evidence>
<keyword evidence="4" id="KW-1185">Reference proteome</keyword>
<dbReference type="PANTHER" id="PTHR38117">
    <property type="entry name" value="NACHT AND WD40 DOMAIN PROTEIN"/>
    <property type="match status" value="1"/>
</dbReference>
<feature type="domain" description="DUF7053" evidence="2">
    <location>
        <begin position="2"/>
        <end position="185"/>
    </location>
</feature>
<sequence length="415" mass="45802">MKRTIFTSITPLPPAASRTVILAFLHDYEAMIDLNPLVTERHRIPPPPNADKDEAACIWYQLTDAIAMPWITSPAASPSLRSKSASNTSRGNVSYTCVFHPLVDGVQTHCRAPFGVDIRDRWTIGGTVPGEPRQPLELGLEALGAPHEGLYLREDVDLRCNRLMAGFVKRTLKKSHTTLAARLHEILDGDTAARKDGSGFGVALKDDGRAFSSHLASSFSTTHTLGPALTLTPTPDFVDGYSQQQQQQQQQHKYSSGQPSQIIHQNLTPAYPQNRHERPLDTLSRPPQKCAGYAEAGDILDMAAVYQLLLPDIRERARKISCVNDDGSSKRTATLHETELHQQPFSVGRRPSLQRLSQQTQPHPEYPFMNPYDDDNGSGGDDKTPSQEMRSLHQLLEQPFFFAELDGGVAAANAV</sequence>
<feature type="region of interest" description="Disordered" evidence="1">
    <location>
        <begin position="239"/>
        <end position="259"/>
    </location>
</feature>
<reference evidence="3 4" key="1">
    <citation type="journal article" date="2016" name="Genome Biol. Evol.">
        <title>Divergent and convergent evolution of fungal pathogenicity.</title>
        <authorList>
            <person name="Shang Y."/>
            <person name="Xiao G."/>
            <person name="Zheng P."/>
            <person name="Cen K."/>
            <person name="Zhan S."/>
            <person name="Wang C."/>
        </authorList>
    </citation>
    <scope>NUCLEOTIDE SEQUENCE [LARGE SCALE GENOMIC DNA]</scope>
    <source>
        <strain evidence="3 4">RCEF 264</strain>
    </source>
</reference>
<dbReference type="EMBL" id="AZHD01000012">
    <property type="protein sequence ID" value="OAA58368.1"/>
    <property type="molecule type" value="Genomic_DNA"/>
</dbReference>
<dbReference type="Pfam" id="PF23155">
    <property type="entry name" value="DUF7053"/>
    <property type="match status" value="1"/>
</dbReference>
<comment type="caution">
    <text evidence="3">The sequence shown here is derived from an EMBL/GenBank/DDBJ whole genome shotgun (WGS) entry which is preliminary data.</text>
</comment>
<evidence type="ECO:0000259" key="2">
    <source>
        <dbReference type="Pfam" id="PF23155"/>
    </source>
</evidence>
<feature type="region of interest" description="Disordered" evidence="1">
    <location>
        <begin position="324"/>
        <end position="387"/>
    </location>
</feature>
<proteinExistence type="predicted"/>
<dbReference type="OrthoDB" id="3246050at2759"/>
<name>A0A167R8K9_9HYPO</name>
<dbReference type="AlphaFoldDB" id="A0A167R8K9"/>